<dbReference type="SMART" id="SM00642">
    <property type="entry name" value="Aamy"/>
    <property type="match status" value="1"/>
</dbReference>
<dbReference type="Gene3D" id="2.60.40.10">
    <property type="entry name" value="Immunoglobulins"/>
    <property type="match status" value="1"/>
</dbReference>
<dbReference type="InterPro" id="IPR013783">
    <property type="entry name" value="Ig-like_fold"/>
</dbReference>
<evidence type="ECO:0000256" key="14">
    <source>
        <dbReference type="PIRNR" id="PIRNR006337"/>
    </source>
</evidence>
<feature type="active site" description="Nucleophile" evidence="15">
    <location>
        <position position="257"/>
    </location>
</feature>
<gene>
    <name evidence="18" type="primary">treZ</name>
    <name evidence="18" type="ORF">J3U88_26530</name>
</gene>
<evidence type="ECO:0000256" key="2">
    <source>
        <dbReference type="ARBA" id="ARBA00005199"/>
    </source>
</evidence>
<keyword evidence="19" id="KW-1185">Reference proteome</keyword>
<comment type="caution">
    <text evidence="18">The sequence shown here is derived from an EMBL/GenBank/DDBJ whole genome shotgun (WGS) entry which is preliminary data.</text>
</comment>
<dbReference type="InterPro" id="IPR006047">
    <property type="entry name" value="GH13_cat_dom"/>
</dbReference>
<organism evidence="18 19">
    <name type="scientific">Acanthopleuribacter pedis</name>
    <dbReference type="NCBI Taxonomy" id="442870"/>
    <lineage>
        <taxon>Bacteria</taxon>
        <taxon>Pseudomonadati</taxon>
        <taxon>Acidobacteriota</taxon>
        <taxon>Holophagae</taxon>
        <taxon>Acanthopleuribacterales</taxon>
        <taxon>Acanthopleuribacteraceae</taxon>
        <taxon>Acanthopleuribacter</taxon>
    </lineage>
</organism>
<evidence type="ECO:0000256" key="6">
    <source>
        <dbReference type="ARBA" id="ARBA00022490"/>
    </source>
</evidence>
<evidence type="ECO:0000259" key="17">
    <source>
        <dbReference type="SMART" id="SM00642"/>
    </source>
</evidence>
<evidence type="ECO:0000256" key="7">
    <source>
        <dbReference type="ARBA" id="ARBA00022801"/>
    </source>
</evidence>
<comment type="catalytic activity">
    <reaction evidence="12 14">
        <text>hydrolysis of (1-&gt;4)-alpha-D-glucosidic linkage in 4-alpha-D-[(1-&gt;4)-alpha-D-glucanosyl]n trehalose to yield trehalose and (1-&gt;4)-alpha-D-glucan.</text>
        <dbReference type="EC" id="3.2.1.141"/>
    </reaction>
</comment>
<dbReference type="Gene3D" id="3.20.20.80">
    <property type="entry name" value="Glycosidases"/>
    <property type="match status" value="1"/>
</dbReference>
<dbReference type="EC" id="3.2.1.141" evidence="4 13"/>
<dbReference type="Pfam" id="PF00128">
    <property type="entry name" value="Alpha-amylase"/>
    <property type="match status" value="1"/>
</dbReference>
<dbReference type="UniPathway" id="UPA00299"/>
<evidence type="ECO:0000256" key="9">
    <source>
        <dbReference type="ARBA" id="ARBA00023295"/>
    </source>
</evidence>
<dbReference type="NCBIfam" id="TIGR02402">
    <property type="entry name" value="trehalose_TreZ"/>
    <property type="match status" value="1"/>
</dbReference>
<evidence type="ECO:0000256" key="3">
    <source>
        <dbReference type="ARBA" id="ARBA00008061"/>
    </source>
</evidence>
<dbReference type="CDD" id="cd02853">
    <property type="entry name" value="E_set_MTHase_like_N"/>
    <property type="match status" value="1"/>
</dbReference>
<evidence type="ECO:0000313" key="19">
    <source>
        <dbReference type="Proteomes" id="UP000664417"/>
    </source>
</evidence>
<reference evidence="18" key="1">
    <citation type="submission" date="2021-03" db="EMBL/GenBank/DDBJ databases">
        <authorList>
            <person name="Wang G."/>
        </authorList>
    </citation>
    <scope>NUCLEOTIDE SEQUENCE</scope>
    <source>
        <strain evidence="18">KCTC 12899</strain>
    </source>
</reference>
<dbReference type="InterPro" id="IPR044901">
    <property type="entry name" value="Trehalose_TreZ_E-set_sf"/>
</dbReference>
<feature type="site" description="Transition state stabilizer" evidence="16">
    <location>
        <position position="388"/>
    </location>
</feature>
<keyword evidence="9 14" id="KW-0326">Glycosidase</keyword>
<dbReference type="GO" id="GO:0033942">
    <property type="term" value="F:4-alpha-D-(1-&gt;4)-alpha-D-glucanotrehalose trehalohydrolase activity"/>
    <property type="evidence" value="ECO:0007669"/>
    <property type="project" value="UniProtKB-EC"/>
</dbReference>
<evidence type="ECO:0000256" key="1">
    <source>
        <dbReference type="ARBA" id="ARBA00004496"/>
    </source>
</evidence>
<feature type="active site" description="Proton donor" evidence="15">
    <location>
        <position position="294"/>
    </location>
</feature>
<dbReference type="PANTHER" id="PTHR43651">
    <property type="entry name" value="1,4-ALPHA-GLUCAN-BRANCHING ENZYME"/>
    <property type="match status" value="1"/>
</dbReference>
<proteinExistence type="inferred from homology"/>
<dbReference type="InterPro" id="IPR014756">
    <property type="entry name" value="Ig_E-set"/>
</dbReference>
<keyword evidence="8" id="KW-0119">Carbohydrate metabolism</keyword>
<evidence type="ECO:0000256" key="13">
    <source>
        <dbReference type="NCBIfam" id="TIGR02402"/>
    </source>
</evidence>
<feature type="domain" description="Glycosyl hydrolase family 13 catalytic" evidence="17">
    <location>
        <begin position="111"/>
        <end position="485"/>
    </location>
</feature>
<dbReference type="SUPFAM" id="SSF81296">
    <property type="entry name" value="E set domains"/>
    <property type="match status" value="1"/>
</dbReference>
<evidence type="ECO:0000256" key="15">
    <source>
        <dbReference type="PIRSR" id="PIRSR006337-1"/>
    </source>
</evidence>
<dbReference type="InterPro" id="IPR012768">
    <property type="entry name" value="Trehalose_TreZ"/>
</dbReference>
<comment type="similarity">
    <text evidence="3 14">Belongs to the glycosyl hydrolase 13 family.</text>
</comment>
<dbReference type="GO" id="GO:0005992">
    <property type="term" value="P:trehalose biosynthetic process"/>
    <property type="evidence" value="ECO:0007669"/>
    <property type="project" value="UniProtKB-UniRule"/>
</dbReference>
<name>A0A8J7QJK9_9BACT</name>
<keyword evidence="7 14" id="KW-0378">Hydrolase</keyword>
<dbReference type="PIRSF" id="PIRSF006337">
    <property type="entry name" value="Trehalose_TreZ"/>
    <property type="match status" value="1"/>
</dbReference>
<evidence type="ECO:0000256" key="16">
    <source>
        <dbReference type="PIRSR" id="PIRSR006337-3"/>
    </source>
</evidence>
<dbReference type="RefSeq" id="WP_207862034.1">
    <property type="nucleotide sequence ID" value="NZ_JAFREP010000031.1"/>
</dbReference>
<comment type="subcellular location">
    <subcellularLocation>
        <location evidence="1 15">Cytoplasm</location>
    </subcellularLocation>
</comment>
<dbReference type="CDD" id="cd11325">
    <property type="entry name" value="AmyAc_GTHase"/>
    <property type="match status" value="1"/>
</dbReference>
<dbReference type="Proteomes" id="UP000664417">
    <property type="component" value="Unassembled WGS sequence"/>
</dbReference>
<dbReference type="PANTHER" id="PTHR43651:SF11">
    <property type="entry name" value="MALTO-OLIGOSYLTREHALOSE TREHALOHYDROLASE"/>
    <property type="match status" value="1"/>
</dbReference>
<protein>
    <recommendedName>
        <fullName evidence="5 13">Malto-oligosyltrehalose trehalohydrolase</fullName>
        <shortName evidence="14">MTHase</shortName>
        <ecNumber evidence="4 13">3.2.1.141</ecNumber>
    </recommendedName>
    <alternativeName>
        <fullName evidence="11 14">4-alpha-D-((1-&gt;4)-alpha-D-glucano)trehalose trehalohydrolase</fullName>
    </alternativeName>
    <alternativeName>
        <fullName evidence="10 14">Maltooligosyl trehalose trehalohydrolase</fullName>
    </alternativeName>
</protein>
<comment type="pathway">
    <text evidence="2 14">Glycan biosynthesis; trehalose biosynthesis.</text>
</comment>
<dbReference type="AlphaFoldDB" id="A0A8J7QJK9"/>
<evidence type="ECO:0000256" key="5">
    <source>
        <dbReference type="ARBA" id="ARBA00015938"/>
    </source>
</evidence>
<dbReference type="EMBL" id="JAFREP010000031">
    <property type="protein sequence ID" value="MBO1322061.1"/>
    <property type="molecule type" value="Genomic_DNA"/>
</dbReference>
<evidence type="ECO:0000313" key="18">
    <source>
        <dbReference type="EMBL" id="MBO1322061.1"/>
    </source>
</evidence>
<dbReference type="GO" id="GO:0005737">
    <property type="term" value="C:cytoplasm"/>
    <property type="evidence" value="ECO:0007669"/>
    <property type="project" value="UniProtKB-SubCell"/>
</dbReference>
<dbReference type="InterPro" id="IPR017853">
    <property type="entry name" value="GH"/>
</dbReference>
<evidence type="ECO:0000256" key="4">
    <source>
        <dbReference type="ARBA" id="ARBA00012268"/>
    </source>
</evidence>
<evidence type="ECO:0000256" key="12">
    <source>
        <dbReference type="ARBA" id="ARBA00034013"/>
    </source>
</evidence>
<evidence type="ECO:0000256" key="10">
    <source>
        <dbReference type="ARBA" id="ARBA00032057"/>
    </source>
</evidence>
<keyword evidence="6" id="KW-0963">Cytoplasm</keyword>
<accession>A0A8J7QJK9</accession>
<evidence type="ECO:0000256" key="11">
    <source>
        <dbReference type="ARBA" id="ARBA00033284"/>
    </source>
</evidence>
<evidence type="ECO:0000256" key="8">
    <source>
        <dbReference type="ARBA" id="ARBA00023277"/>
    </source>
</evidence>
<sequence length="594" mass="67867">MHGPHFLDDTRVLFRVWAPFQDQVKLVFDGENRPRPMTPICDGFHELICDDVVPGALYYFQVGDHQRFPDPASRYQPQGVHGPSQLTKLDPYPWQTKNWRGLKLEELVLYECHLGCFTQTGTLREAAEQLPYLKKLGINTIALMPIAGFPGRRNWGYDGVLLYAVPECYGTPRDLQAFVDLAHQQGVAVFLDVVYNHLGPEGNYFDHFGPYFSKRTTTPWGKALNFDGRDCDPVRAYFLENARYWLTEYRIDGLRLDAIDDIRDFSVTHLLEELSEMVEDVARESGRSIILIGEASTNNPRWVTPRSRGGIGLHALWDDDLHHAMHAHATGERTGYYADFGTTAQLVETLQEGILAPNGYREYRRRRHGKSFAHLADKHQIVFLQNHDQTGNRPDGKRFHHLVGIDRTIQYAALYLISPFVPMLFMGEEYAAEQPFYFFIDYGDAPLIDATRKGRKREFKTFGWKGKGTDPQDLKTFAASRLNLEDHQQGVGARVFSAYQTLLAQREIMRKVGLLKKPSKVSHDETHNLITRRFQNEKARWVLIVHQGEQAVACADLGLTEGHAAFYWADEQNHTESQETLAPGSTLLWRGSAE</sequence>
<dbReference type="SUPFAM" id="SSF51445">
    <property type="entry name" value="(Trans)glycosidases"/>
    <property type="match status" value="1"/>
</dbReference>
<dbReference type="Gene3D" id="1.10.10.760">
    <property type="entry name" value="E-set domains of sugar-utilizing enzymes"/>
    <property type="match status" value="1"/>
</dbReference>